<proteinExistence type="predicted"/>
<reference evidence="1 2" key="1">
    <citation type="submission" date="2019-04" db="EMBL/GenBank/DDBJ databases">
        <title>Friends and foes A comparative genomics study of 23 Aspergillus species from section Flavi.</title>
        <authorList>
            <consortium name="DOE Joint Genome Institute"/>
            <person name="Kjaerbolling I."/>
            <person name="Vesth T."/>
            <person name="Frisvad J.C."/>
            <person name="Nybo J.L."/>
            <person name="Theobald S."/>
            <person name="Kildgaard S."/>
            <person name="Isbrandt T."/>
            <person name="Kuo A."/>
            <person name="Sato A."/>
            <person name="Lyhne E.K."/>
            <person name="Kogle M.E."/>
            <person name="Wiebenga A."/>
            <person name="Kun R.S."/>
            <person name="Lubbers R.J."/>
            <person name="Makela M.R."/>
            <person name="Barry K."/>
            <person name="Chovatia M."/>
            <person name="Clum A."/>
            <person name="Daum C."/>
            <person name="Haridas S."/>
            <person name="He G."/>
            <person name="LaButti K."/>
            <person name="Lipzen A."/>
            <person name="Mondo S."/>
            <person name="Riley R."/>
            <person name="Salamov A."/>
            <person name="Simmons B.A."/>
            <person name="Magnuson J.K."/>
            <person name="Henrissat B."/>
            <person name="Mortensen U.H."/>
            <person name="Larsen T.O."/>
            <person name="Devries R.P."/>
            <person name="Grigoriev I.V."/>
            <person name="Machida M."/>
            <person name="Baker S.E."/>
            <person name="Andersen M.R."/>
        </authorList>
    </citation>
    <scope>NUCLEOTIDE SEQUENCE [LARGE SCALE GENOMIC DNA]</scope>
    <source>
        <strain evidence="1 2">CBS 117625</strain>
    </source>
</reference>
<dbReference type="AlphaFoldDB" id="A0A5N6SZI1"/>
<keyword evidence="2" id="KW-1185">Reference proteome</keyword>
<organism evidence="1 2">
    <name type="scientific">Aspergillus pseudotamarii</name>
    <dbReference type="NCBI Taxonomy" id="132259"/>
    <lineage>
        <taxon>Eukaryota</taxon>
        <taxon>Fungi</taxon>
        <taxon>Dikarya</taxon>
        <taxon>Ascomycota</taxon>
        <taxon>Pezizomycotina</taxon>
        <taxon>Eurotiomycetes</taxon>
        <taxon>Eurotiomycetidae</taxon>
        <taxon>Eurotiales</taxon>
        <taxon>Aspergillaceae</taxon>
        <taxon>Aspergillus</taxon>
        <taxon>Aspergillus subgen. Circumdati</taxon>
    </lineage>
</organism>
<dbReference type="EMBL" id="ML743569">
    <property type="protein sequence ID" value="KAE8138843.1"/>
    <property type="molecule type" value="Genomic_DNA"/>
</dbReference>
<sequence length="322" mass="36136">MGMWYPNNTKRHDRAQQLITQTNDFQASVRDASKTQDNLRADIQEDVDAGLKIRGYTTITAMMTAYQKDWSEKDKKHYEDMVTQFANVEENLATEIKIMGYVASAAGVVGGVAKAGLLLEHGKIAAGFRCLGEGLLRLINKETEAATRLLKTAVTAIQETVKILEIPEAAAKILNAIKFIAKVVGAIAIVLDGILIGFDLYEEHKQKVELEDAIKDLNVKRFVACLVGDLYSAYRVYMGHIYSITSDLAESKKPDDRTQQRIKKDIDRMTKGAKAVTFDTVWKKLQDKDVGAYTDADYKKEELAKIISKDSRFEFKFTDPKH</sequence>
<gene>
    <name evidence="1" type="ORF">BDV38DRAFT_244018</name>
</gene>
<evidence type="ECO:0000313" key="1">
    <source>
        <dbReference type="EMBL" id="KAE8138843.1"/>
    </source>
</evidence>
<dbReference type="GeneID" id="43638471"/>
<dbReference type="OrthoDB" id="4732610at2759"/>
<dbReference type="Proteomes" id="UP000325672">
    <property type="component" value="Unassembled WGS sequence"/>
</dbReference>
<name>A0A5N6SZI1_ASPPS</name>
<protein>
    <submittedName>
        <fullName evidence="1">Uncharacterized protein</fullName>
    </submittedName>
</protein>
<evidence type="ECO:0000313" key="2">
    <source>
        <dbReference type="Proteomes" id="UP000325672"/>
    </source>
</evidence>
<accession>A0A5N6SZI1</accession>
<dbReference type="RefSeq" id="XP_031914906.1">
    <property type="nucleotide sequence ID" value="XM_032054261.1"/>
</dbReference>